<evidence type="ECO:0000256" key="6">
    <source>
        <dbReference type="ARBA" id="ARBA00022438"/>
    </source>
</evidence>
<protein>
    <recommendedName>
        <fullName evidence="5">Xaa-Pro aminopeptidase</fullName>
        <ecNumber evidence="5">3.4.11.9</ecNumber>
    </recommendedName>
    <alternativeName>
        <fullName evidence="12">Aminoacylproline aminopeptidase</fullName>
    </alternativeName>
    <alternativeName>
        <fullName evidence="13">Prolidase</fullName>
    </alternativeName>
</protein>
<evidence type="ECO:0000256" key="4">
    <source>
        <dbReference type="ARBA" id="ARBA00008766"/>
    </source>
</evidence>
<dbReference type="GO" id="GO:0030145">
    <property type="term" value="F:manganese ion binding"/>
    <property type="evidence" value="ECO:0007669"/>
    <property type="project" value="InterPro"/>
</dbReference>
<dbReference type="EC" id="3.4.11.9" evidence="5"/>
<comment type="function">
    <text evidence="3">Catalyzes the removal of a penultimate prolyl residue from the N-termini of peptides.</text>
</comment>
<dbReference type="InterPro" id="IPR052433">
    <property type="entry name" value="X-Pro_dipept-like"/>
</dbReference>
<evidence type="ECO:0000256" key="9">
    <source>
        <dbReference type="ARBA" id="ARBA00022801"/>
    </source>
</evidence>
<evidence type="ECO:0000256" key="10">
    <source>
        <dbReference type="ARBA" id="ARBA00023049"/>
    </source>
</evidence>
<accession>A0A6A5ZMB7</accession>
<keyword evidence="10" id="KW-0482">Metalloprotease</keyword>
<evidence type="ECO:0000256" key="3">
    <source>
        <dbReference type="ARBA" id="ARBA00002443"/>
    </source>
</evidence>
<dbReference type="AlphaFoldDB" id="A0A6A5ZMB7"/>
<dbReference type="Pfam" id="PF00557">
    <property type="entry name" value="Peptidase_M24"/>
    <property type="match status" value="1"/>
</dbReference>
<evidence type="ECO:0000256" key="14">
    <source>
        <dbReference type="RuleBase" id="RU000590"/>
    </source>
</evidence>
<evidence type="ECO:0000313" key="16">
    <source>
        <dbReference type="EMBL" id="KAF2120003.1"/>
    </source>
</evidence>
<dbReference type="PANTHER" id="PTHR43226">
    <property type="entry name" value="XAA-PRO AMINOPEPTIDASE 3"/>
    <property type="match status" value="1"/>
</dbReference>
<dbReference type="OrthoDB" id="10261878at2759"/>
<evidence type="ECO:0000256" key="12">
    <source>
        <dbReference type="ARBA" id="ARBA00030849"/>
    </source>
</evidence>
<keyword evidence="6" id="KW-0031">Aminopeptidase</keyword>
<dbReference type="SMART" id="SM01011">
    <property type="entry name" value="AMP_N"/>
    <property type="match status" value="1"/>
</dbReference>
<dbReference type="Pfam" id="PF05195">
    <property type="entry name" value="AMP_N"/>
    <property type="match status" value="1"/>
</dbReference>
<evidence type="ECO:0000256" key="13">
    <source>
        <dbReference type="ARBA" id="ARBA00032413"/>
    </source>
</evidence>
<proteinExistence type="inferred from homology"/>
<dbReference type="SUPFAM" id="SSF55920">
    <property type="entry name" value="Creatinase/aminopeptidase"/>
    <property type="match status" value="1"/>
</dbReference>
<dbReference type="EMBL" id="ML977314">
    <property type="protein sequence ID" value="KAF2120003.1"/>
    <property type="molecule type" value="Genomic_DNA"/>
</dbReference>
<dbReference type="Gene3D" id="3.90.230.10">
    <property type="entry name" value="Creatinase/methionine aminopeptidase superfamily"/>
    <property type="match status" value="1"/>
</dbReference>
<reference evidence="16" key="1">
    <citation type="journal article" date="2020" name="Stud. Mycol.">
        <title>101 Dothideomycetes genomes: a test case for predicting lifestyles and emergence of pathogens.</title>
        <authorList>
            <person name="Haridas S."/>
            <person name="Albert R."/>
            <person name="Binder M."/>
            <person name="Bloem J."/>
            <person name="Labutti K."/>
            <person name="Salamov A."/>
            <person name="Andreopoulos B."/>
            <person name="Baker S."/>
            <person name="Barry K."/>
            <person name="Bills G."/>
            <person name="Bluhm B."/>
            <person name="Cannon C."/>
            <person name="Castanera R."/>
            <person name="Culley D."/>
            <person name="Daum C."/>
            <person name="Ezra D."/>
            <person name="Gonzalez J."/>
            <person name="Henrissat B."/>
            <person name="Kuo A."/>
            <person name="Liang C."/>
            <person name="Lipzen A."/>
            <person name="Lutzoni F."/>
            <person name="Magnuson J."/>
            <person name="Mondo S."/>
            <person name="Nolan M."/>
            <person name="Ohm R."/>
            <person name="Pangilinan J."/>
            <person name="Park H.-J."/>
            <person name="Ramirez L."/>
            <person name="Alfaro M."/>
            <person name="Sun H."/>
            <person name="Tritt A."/>
            <person name="Yoshinaga Y."/>
            <person name="Zwiers L.-H."/>
            <person name="Turgeon B."/>
            <person name="Goodwin S."/>
            <person name="Spatafora J."/>
            <person name="Crous P."/>
            <person name="Grigoriev I."/>
        </authorList>
    </citation>
    <scope>NUCLEOTIDE SEQUENCE</scope>
    <source>
        <strain evidence="16">CBS 627.86</strain>
    </source>
</reference>
<evidence type="ECO:0000256" key="1">
    <source>
        <dbReference type="ARBA" id="ARBA00001424"/>
    </source>
</evidence>
<feature type="domain" description="Aminopeptidase P N-terminal" evidence="15">
    <location>
        <begin position="35"/>
        <end position="167"/>
    </location>
</feature>
<keyword evidence="17" id="KW-1185">Reference proteome</keyword>
<dbReference type="Proteomes" id="UP000799770">
    <property type="component" value="Unassembled WGS sequence"/>
</dbReference>
<dbReference type="PANTHER" id="PTHR43226:SF3">
    <property type="entry name" value="XAA-PRO AMINOPEPTIDASE AN0832-RELATED"/>
    <property type="match status" value="1"/>
</dbReference>
<dbReference type="SUPFAM" id="SSF53092">
    <property type="entry name" value="Creatinase/prolidase N-terminal domain"/>
    <property type="match status" value="1"/>
</dbReference>
<evidence type="ECO:0000256" key="11">
    <source>
        <dbReference type="ARBA" id="ARBA00023211"/>
    </source>
</evidence>
<name>A0A6A5ZMB7_9PLEO</name>
<evidence type="ECO:0000256" key="8">
    <source>
        <dbReference type="ARBA" id="ARBA00022723"/>
    </source>
</evidence>
<evidence type="ECO:0000313" key="17">
    <source>
        <dbReference type="Proteomes" id="UP000799770"/>
    </source>
</evidence>
<dbReference type="GO" id="GO:0006508">
    <property type="term" value="P:proteolysis"/>
    <property type="evidence" value="ECO:0007669"/>
    <property type="project" value="UniProtKB-KW"/>
</dbReference>
<keyword evidence="8 14" id="KW-0479">Metal-binding</keyword>
<dbReference type="Gene3D" id="3.40.350.10">
    <property type="entry name" value="Creatinase/prolidase N-terminal domain"/>
    <property type="match status" value="1"/>
</dbReference>
<evidence type="ECO:0000259" key="15">
    <source>
        <dbReference type="SMART" id="SM01011"/>
    </source>
</evidence>
<evidence type="ECO:0000256" key="2">
    <source>
        <dbReference type="ARBA" id="ARBA00001936"/>
    </source>
</evidence>
<keyword evidence="9" id="KW-0378">Hydrolase</keyword>
<dbReference type="PROSITE" id="PS00491">
    <property type="entry name" value="PROLINE_PEPTIDASE"/>
    <property type="match status" value="1"/>
</dbReference>
<gene>
    <name evidence="16" type="ORF">BDV96DRAFT_619405</name>
</gene>
<evidence type="ECO:0000256" key="7">
    <source>
        <dbReference type="ARBA" id="ARBA00022670"/>
    </source>
</evidence>
<keyword evidence="11" id="KW-0464">Manganese</keyword>
<evidence type="ECO:0000256" key="5">
    <source>
        <dbReference type="ARBA" id="ARBA00012574"/>
    </source>
</evidence>
<dbReference type="InterPro" id="IPR001131">
    <property type="entry name" value="Peptidase_M24B_aminopep-P_CS"/>
</dbReference>
<keyword evidence="7" id="KW-0645">Protease</keyword>
<comment type="catalytic activity">
    <reaction evidence="1">
        <text>Release of any N-terminal amino acid, including proline, that is linked to proline, even from a dipeptide or tripeptide.</text>
        <dbReference type="EC" id="3.4.11.9"/>
    </reaction>
</comment>
<sequence length="519" mass="59058">MEQLDAINLAERLRWEQEQQEYWLHLEAASPLEKYPAKQHAKRVQELLGVPDGLIYLAGEPKRNNEDSDMPAPFRQRRYFYYLSGVNEPNCHLVYIINTNTLALFIPRIDPARVVYEGSGSTPAEALDKYDIDQVYYADELEDFVLEWSKYYKGPLYLLHPSQNPLKGPVDEPIDSSTLQPAINAARIIKDEHEIKQIRKANDISSQAHKEILANILRFKNEAQVEGLFRDVCISKLAKEQAYNPIAASGPNAGTLHYDSNNEDFGDRQLMCLDAACEWDLYASDITRTFPLSGSWPSQECKEIYHLVQRMQDACIERVKPGVRYLDLHILAHQVAIAGLLHLGLLHNGTAEEIFKAGTSRAFFPHGLGHHVGLEVHDVGQGELMSMTNFRREQQRSLYPDNFHLPVYSMETCRAPCDPKSPHLDEGMVVTIEPGIYFNTYLLNTQYLHDPIHSKYINTLIVKRYLPVGGVRIEDDILVTSKGYENLTTAPKGEAMMEIIRTCLEGFHPARQNPVIQAE</sequence>
<organism evidence="16 17">
    <name type="scientific">Lophiotrema nucula</name>
    <dbReference type="NCBI Taxonomy" id="690887"/>
    <lineage>
        <taxon>Eukaryota</taxon>
        <taxon>Fungi</taxon>
        <taxon>Dikarya</taxon>
        <taxon>Ascomycota</taxon>
        <taxon>Pezizomycotina</taxon>
        <taxon>Dothideomycetes</taxon>
        <taxon>Pleosporomycetidae</taxon>
        <taxon>Pleosporales</taxon>
        <taxon>Lophiotremataceae</taxon>
        <taxon>Lophiotrema</taxon>
    </lineage>
</organism>
<comment type="similarity">
    <text evidence="4 14">Belongs to the peptidase M24B family.</text>
</comment>
<dbReference type="InterPro" id="IPR029149">
    <property type="entry name" value="Creatin/AminoP/Spt16_N"/>
</dbReference>
<comment type="cofactor">
    <cofactor evidence="2">
        <name>Mn(2+)</name>
        <dbReference type="ChEBI" id="CHEBI:29035"/>
    </cofactor>
</comment>
<dbReference type="InterPro" id="IPR007865">
    <property type="entry name" value="Aminopep_P_N"/>
</dbReference>
<dbReference type="GO" id="GO:0070006">
    <property type="term" value="F:metalloaminopeptidase activity"/>
    <property type="evidence" value="ECO:0007669"/>
    <property type="project" value="InterPro"/>
</dbReference>
<dbReference type="InterPro" id="IPR000994">
    <property type="entry name" value="Pept_M24"/>
</dbReference>
<dbReference type="InterPro" id="IPR036005">
    <property type="entry name" value="Creatinase/aminopeptidase-like"/>
</dbReference>